<evidence type="ECO:0000256" key="1">
    <source>
        <dbReference type="SAM" id="Phobius"/>
    </source>
</evidence>
<keyword evidence="1" id="KW-1133">Transmembrane helix</keyword>
<feature type="transmembrane region" description="Helical" evidence="1">
    <location>
        <begin position="101"/>
        <end position="122"/>
    </location>
</feature>
<comment type="caution">
    <text evidence="3">The sequence shown here is derived from an EMBL/GenBank/DDBJ whole genome shotgun (WGS) entry which is preliminary data.</text>
</comment>
<accession>A0ABV8LG33</accession>
<keyword evidence="3" id="KW-0378">Hydrolase</keyword>
<dbReference type="GO" id="GO:0016787">
    <property type="term" value="F:hydrolase activity"/>
    <property type="evidence" value="ECO:0007669"/>
    <property type="project" value="UniProtKB-KW"/>
</dbReference>
<protein>
    <submittedName>
        <fullName evidence="3">CPBP family intramembrane glutamic endopeptidase</fullName>
        <ecNumber evidence="3">3.4.-.-</ecNumber>
    </submittedName>
</protein>
<gene>
    <name evidence="3" type="ORF">ACFOZ4_02325</name>
</gene>
<feature type="transmembrane region" description="Helical" evidence="1">
    <location>
        <begin position="223"/>
        <end position="242"/>
    </location>
</feature>
<dbReference type="EC" id="3.4.-.-" evidence="3"/>
<feature type="transmembrane region" description="Helical" evidence="1">
    <location>
        <begin position="12"/>
        <end position="33"/>
    </location>
</feature>
<keyword evidence="1" id="KW-0812">Transmembrane</keyword>
<dbReference type="InterPro" id="IPR003675">
    <property type="entry name" value="Rce1/LyrA-like_dom"/>
</dbReference>
<reference evidence="4" key="1">
    <citation type="journal article" date="2019" name="Int. J. Syst. Evol. Microbiol.">
        <title>The Global Catalogue of Microorganisms (GCM) 10K type strain sequencing project: providing services to taxonomists for standard genome sequencing and annotation.</title>
        <authorList>
            <consortium name="The Broad Institute Genomics Platform"/>
            <consortium name="The Broad Institute Genome Sequencing Center for Infectious Disease"/>
            <person name="Wu L."/>
            <person name="Ma J."/>
        </authorList>
    </citation>
    <scope>NUCLEOTIDE SEQUENCE [LARGE SCALE GENOMIC DNA]</scope>
    <source>
        <strain evidence="4">CGMCC 4.7289</strain>
    </source>
</reference>
<organism evidence="3 4">
    <name type="scientific">Hamadaea flava</name>
    <dbReference type="NCBI Taxonomy" id="1742688"/>
    <lineage>
        <taxon>Bacteria</taxon>
        <taxon>Bacillati</taxon>
        <taxon>Actinomycetota</taxon>
        <taxon>Actinomycetes</taxon>
        <taxon>Micromonosporales</taxon>
        <taxon>Micromonosporaceae</taxon>
        <taxon>Hamadaea</taxon>
    </lineage>
</organism>
<dbReference type="Proteomes" id="UP001595816">
    <property type="component" value="Unassembled WGS sequence"/>
</dbReference>
<feature type="transmembrane region" description="Helical" evidence="1">
    <location>
        <begin position="198"/>
        <end position="216"/>
    </location>
</feature>
<dbReference type="Pfam" id="PF02517">
    <property type="entry name" value="Rce1-like"/>
    <property type="match status" value="1"/>
</dbReference>
<sequence length="247" mass="26699">MRNLAVRRRNELLLVLGLSLGQSAIYSLVSLIAKLTKPGPLSSQTSALNVSRSVRPYFDLTYQLLDIFFALVVVGLAYHLLNRDPGRPRLVLGLDLRRPWFDLGGGAALAALVGIPGLGLYFGARALGLNTDVSASGLPSLWWSVPVLILSAVQNAVLEEVIVVGYLITRLRELRWSIPAVIAASALLRGSYHLYQGFGGFVGNAIMGVVFALVYLKWRRVGPLIVAHTLLDVVAFVGYQALCSNGC</sequence>
<proteinExistence type="predicted"/>
<dbReference type="EMBL" id="JBHSAY010000003">
    <property type="protein sequence ID" value="MFC4129443.1"/>
    <property type="molecule type" value="Genomic_DNA"/>
</dbReference>
<dbReference type="RefSeq" id="WP_253759399.1">
    <property type="nucleotide sequence ID" value="NZ_JAMZDZ010000001.1"/>
</dbReference>
<name>A0ABV8LG33_9ACTN</name>
<evidence type="ECO:0000313" key="4">
    <source>
        <dbReference type="Proteomes" id="UP001595816"/>
    </source>
</evidence>
<keyword evidence="4" id="KW-1185">Reference proteome</keyword>
<evidence type="ECO:0000259" key="2">
    <source>
        <dbReference type="Pfam" id="PF02517"/>
    </source>
</evidence>
<keyword evidence="1" id="KW-0472">Membrane</keyword>
<feature type="transmembrane region" description="Helical" evidence="1">
    <location>
        <begin position="60"/>
        <end position="81"/>
    </location>
</feature>
<feature type="domain" description="CAAX prenyl protease 2/Lysostaphin resistance protein A-like" evidence="2">
    <location>
        <begin position="142"/>
        <end position="233"/>
    </location>
</feature>
<evidence type="ECO:0000313" key="3">
    <source>
        <dbReference type="EMBL" id="MFC4129443.1"/>
    </source>
</evidence>